<keyword evidence="5 7" id="KW-0694">RNA-binding</keyword>
<feature type="region of interest" description="Disordered" evidence="8">
    <location>
        <begin position="100"/>
        <end position="149"/>
    </location>
</feature>
<comment type="subcellular location">
    <subcellularLocation>
        <location evidence="2">Nucleus</location>
        <location evidence="2">Nucleolus</location>
    </subcellularLocation>
</comment>
<feature type="compositionally biased region" description="Basic and acidic residues" evidence="8">
    <location>
        <begin position="355"/>
        <end position="367"/>
    </location>
</feature>
<dbReference type="PROSITE" id="PS50102">
    <property type="entry name" value="RRM"/>
    <property type="match status" value="1"/>
</dbReference>
<dbReference type="InterPro" id="IPR035979">
    <property type="entry name" value="RBD_domain_sf"/>
</dbReference>
<comment type="function">
    <text evidence="1">Involved in pre-25S rRNA processing.</text>
</comment>
<proteinExistence type="inferred from homology"/>
<dbReference type="GO" id="GO:0005730">
    <property type="term" value="C:nucleolus"/>
    <property type="evidence" value="ECO:0007669"/>
    <property type="project" value="UniProtKB-SubCell"/>
</dbReference>
<feature type="region of interest" description="Disordered" evidence="8">
    <location>
        <begin position="346"/>
        <end position="367"/>
    </location>
</feature>
<dbReference type="PANTHER" id="PTHR23236:SF25">
    <property type="entry name" value="RNA-BINDING PROTEIN 34"/>
    <property type="match status" value="1"/>
</dbReference>
<evidence type="ECO:0000259" key="9">
    <source>
        <dbReference type="PROSITE" id="PS50102"/>
    </source>
</evidence>
<reference evidence="10 11" key="1">
    <citation type="journal article" date="2016" name="Mol. Biol. Evol.">
        <title>Comparative Genomics of Early-Diverging Mushroom-Forming Fungi Provides Insights into the Origins of Lignocellulose Decay Capabilities.</title>
        <authorList>
            <person name="Nagy L.G."/>
            <person name="Riley R."/>
            <person name="Tritt A."/>
            <person name="Adam C."/>
            <person name="Daum C."/>
            <person name="Floudas D."/>
            <person name="Sun H."/>
            <person name="Yadav J.S."/>
            <person name="Pangilinan J."/>
            <person name="Larsson K.H."/>
            <person name="Matsuura K."/>
            <person name="Barry K."/>
            <person name="Labutti K."/>
            <person name="Kuo R."/>
            <person name="Ohm R.A."/>
            <person name="Bhattacharya S.S."/>
            <person name="Shirouzu T."/>
            <person name="Yoshinaga Y."/>
            <person name="Martin F.M."/>
            <person name="Grigoriev I.V."/>
            <person name="Hibbett D.S."/>
        </authorList>
    </citation>
    <scope>NUCLEOTIDE SEQUENCE [LARGE SCALE GENOMIC DNA]</scope>
    <source>
        <strain evidence="10 11">HHB14362 ss-1</strain>
    </source>
</reference>
<accession>A0A165SNF0</accession>
<keyword evidence="11" id="KW-1185">Reference proteome</keyword>
<dbReference type="InterPro" id="IPR012677">
    <property type="entry name" value="Nucleotide-bd_a/b_plait_sf"/>
</dbReference>
<evidence type="ECO:0000256" key="4">
    <source>
        <dbReference type="ARBA" id="ARBA00015520"/>
    </source>
</evidence>
<dbReference type="Gene3D" id="3.30.70.330">
    <property type="match status" value="1"/>
</dbReference>
<organism evidence="10 11">
    <name type="scientific">Neolentinus lepideus HHB14362 ss-1</name>
    <dbReference type="NCBI Taxonomy" id="1314782"/>
    <lineage>
        <taxon>Eukaryota</taxon>
        <taxon>Fungi</taxon>
        <taxon>Dikarya</taxon>
        <taxon>Basidiomycota</taxon>
        <taxon>Agaricomycotina</taxon>
        <taxon>Agaricomycetes</taxon>
        <taxon>Gloeophyllales</taxon>
        <taxon>Gloeophyllaceae</taxon>
        <taxon>Neolentinus</taxon>
    </lineage>
</organism>
<feature type="non-terminal residue" evidence="10">
    <location>
        <position position="1"/>
    </location>
</feature>
<feature type="non-terminal residue" evidence="10">
    <location>
        <position position="473"/>
    </location>
</feature>
<evidence type="ECO:0000313" key="11">
    <source>
        <dbReference type="Proteomes" id="UP000076761"/>
    </source>
</evidence>
<dbReference type="AlphaFoldDB" id="A0A165SNF0"/>
<feature type="region of interest" description="Disordered" evidence="8">
    <location>
        <begin position="1"/>
        <end position="24"/>
    </location>
</feature>
<dbReference type="Proteomes" id="UP000076761">
    <property type="component" value="Unassembled WGS sequence"/>
</dbReference>
<dbReference type="STRING" id="1314782.A0A165SNF0"/>
<comment type="similarity">
    <text evidence="3">Belongs to the RRM RBM34 family.</text>
</comment>
<dbReference type="EMBL" id="KV425572">
    <property type="protein sequence ID" value="KZT25420.1"/>
    <property type="molecule type" value="Genomic_DNA"/>
</dbReference>
<protein>
    <recommendedName>
        <fullName evidence="4">Nucleolar protein 12</fullName>
    </recommendedName>
</protein>
<dbReference type="InterPro" id="IPR000504">
    <property type="entry name" value="RRM_dom"/>
</dbReference>
<dbReference type="InParanoid" id="A0A165SNF0"/>
<evidence type="ECO:0000256" key="6">
    <source>
        <dbReference type="ARBA" id="ARBA00023242"/>
    </source>
</evidence>
<name>A0A165SNF0_9AGAM</name>
<dbReference type="GO" id="GO:0000463">
    <property type="term" value="P:maturation of LSU-rRNA from tricistronic rRNA transcript (SSU-rRNA, 5.8S rRNA, LSU-rRNA)"/>
    <property type="evidence" value="ECO:0007669"/>
    <property type="project" value="TreeGrafter"/>
</dbReference>
<evidence type="ECO:0000256" key="7">
    <source>
        <dbReference type="PROSITE-ProRule" id="PRU00176"/>
    </source>
</evidence>
<feature type="compositionally biased region" description="Basic and acidic residues" evidence="8">
    <location>
        <begin position="11"/>
        <end position="24"/>
    </location>
</feature>
<evidence type="ECO:0000256" key="3">
    <source>
        <dbReference type="ARBA" id="ARBA00007077"/>
    </source>
</evidence>
<dbReference type="GO" id="GO:0019843">
    <property type="term" value="F:rRNA binding"/>
    <property type="evidence" value="ECO:0007669"/>
    <property type="project" value="TreeGrafter"/>
</dbReference>
<evidence type="ECO:0000256" key="5">
    <source>
        <dbReference type="ARBA" id="ARBA00022884"/>
    </source>
</evidence>
<dbReference type="SMART" id="SM00360">
    <property type="entry name" value="RRM"/>
    <property type="match status" value="1"/>
</dbReference>
<feature type="compositionally biased region" description="Basic and acidic residues" evidence="8">
    <location>
        <begin position="462"/>
        <end position="473"/>
    </location>
</feature>
<feature type="compositionally biased region" description="Basic and acidic residues" evidence="8">
    <location>
        <begin position="122"/>
        <end position="149"/>
    </location>
</feature>
<dbReference type="SUPFAM" id="SSF54928">
    <property type="entry name" value="RNA-binding domain, RBD"/>
    <property type="match status" value="1"/>
</dbReference>
<sequence length="473" mass="52771">SDDDSQGDPSRLVHESLRGGKNRTLDIRQKKSKYALPDETLEVKDQRTIFVGNVPADVAKRRGLMKQLRRHLLSFVPTAKIESTRCRSVAFQVPTAKLPVSDDEEQAGSKGKDKGKAKKQPRQHEAKRASSWRDTKASKEDAELTKDEKKYLTPQDKKKIAFIHHELHPDVDTVNVYVVFAHPVPGPKAAETMDPFEAARLSVERSNGSIFSDHTLRVDSVGKAKAIRPAGGAAEDLKSTIFVGNIDFACKEEDLRAFFEALMTTERGVPTSDLHGGDDDGEQAARPKTWVTRVRIIRDRDTQLGKGFAYVQFLDRDCADEVLGLEESKLKFAKRKLRVQRCKSTTGNATPVKTGRLERSGERSRAPRIEAKRPVDLVSAIPKGNPALGEKIAHLPKEARKQAKASDSDRVARRLAKKKARIALVQGGVKAQVTERERMRKRPRAKLGSAPGKESKRKRVRSDKSVFEKNTKK</sequence>
<gene>
    <name evidence="10" type="ORF">NEOLEDRAFT_1048640</name>
</gene>
<feature type="region of interest" description="Disordered" evidence="8">
    <location>
        <begin position="428"/>
        <end position="473"/>
    </location>
</feature>
<evidence type="ECO:0000313" key="10">
    <source>
        <dbReference type="EMBL" id="KZT25420.1"/>
    </source>
</evidence>
<dbReference type="PANTHER" id="PTHR23236">
    <property type="entry name" value="EUKARYOTIC TRANSLATION INITIATION FACTOR 4B/4H"/>
    <property type="match status" value="1"/>
</dbReference>
<dbReference type="OrthoDB" id="442677at2759"/>
<evidence type="ECO:0000256" key="8">
    <source>
        <dbReference type="SAM" id="MobiDB-lite"/>
    </source>
</evidence>
<dbReference type="FunCoup" id="A0A165SNF0">
    <property type="interactions" value="309"/>
</dbReference>
<feature type="domain" description="RRM" evidence="9">
    <location>
        <begin position="239"/>
        <end position="344"/>
    </location>
</feature>
<evidence type="ECO:0000256" key="1">
    <source>
        <dbReference type="ARBA" id="ARBA00002475"/>
    </source>
</evidence>
<evidence type="ECO:0000256" key="2">
    <source>
        <dbReference type="ARBA" id="ARBA00004604"/>
    </source>
</evidence>
<keyword evidence="6" id="KW-0539">Nucleus</keyword>